<feature type="region of interest" description="Disordered" evidence="1">
    <location>
        <begin position="1"/>
        <end position="78"/>
    </location>
</feature>
<evidence type="ECO:0000313" key="3">
    <source>
        <dbReference type="Proteomes" id="UP000639643"/>
    </source>
</evidence>
<proteinExistence type="predicted"/>
<evidence type="ECO:0000313" key="2">
    <source>
        <dbReference type="EMBL" id="KAF6843048.1"/>
    </source>
</evidence>
<evidence type="ECO:0000256" key="1">
    <source>
        <dbReference type="SAM" id="MobiDB-lite"/>
    </source>
</evidence>
<comment type="caution">
    <text evidence="2">The sequence shown here is derived from an EMBL/GenBank/DDBJ whole genome shotgun (WGS) entry which is preliminary data.</text>
</comment>
<gene>
    <name evidence="2" type="ORF">CMUS01_02465</name>
</gene>
<keyword evidence="3" id="KW-1185">Reference proteome</keyword>
<sequence>MQDPDSQPQNDRTSHHFRQGATGPNVTQQGQANTQEGEQRNAKQASVEIRPQIQPQRPASSKRRISKTYGTKATPEDG</sequence>
<dbReference type="EMBL" id="WIGM01000052">
    <property type="protein sequence ID" value="KAF6843048.1"/>
    <property type="molecule type" value="Genomic_DNA"/>
</dbReference>
<name>A0A8H6NV48_9PEZI</name>
<protein>
    <submittedName>
        <fullName evidence="2">Uncharacterized protein</fullName>
    </submittedName>
</protein>
<feature type="compositionally biased region" description="Polar residues" evidence="1">
    <location>
        <begin position="1"/>
        <end position="11"/>
    </location>
</feature>
<feature type="compositionally biased region" description="Polar residues" evidence="1">
    <location>
        <begin position="22"/>
        <end position="36"/>
    </location>
</feature>
<organism evidence="2 3">
    <name type="scientific">Colletotrichum musicola</name>
    <dbReference type="NCBI Taxonomy" id="2175873"/>
    <lineage>
        <taxon>Eukaryota</taxon>
        <taxon>Fungi</taxon>
        <taxon>Dikarya</taxon>
        <taxon>Ascomycota</taxon>
        <taxon>Pezizomycotina</taxon>
        <taxon>Sordariomycetes</taxon>
        <taxon>Hypocreomycetidae</taxon>
        <taxon>Glomerellales</taxon>
        <taxon>Glomerellaceae</taxon>
        <taxon>Colletotrichum</taxon>
        <taxon>Colletotrichum orchidearum species complex</taxon>
    </lineage>
</organism>
<reference evidence="2" key="1">
    <citation type="journal article" date="2020" name="Phytopathology">
        <title>Genome Sequence Resources of Colletotrichum truncatum, C. plurivorum, C. musicola, and C. sojae: Four Species Pathogenic to Soybean (Glycine max).</title>
        <authorList>
            <person name="Rogerio F."/>
            <person name="Boufleur T.R."/>
            <person name="Ciampi-Guillardi M."/>
            <person name="Sukno S.A."/>
            <person name="Thon M.R."/>
            <person name="Massola Junior N.S."/>
            <person name="Baroncelli R."/>
        </authorList>
    </citation>
    <scope>NUCLEOTIDE SEQUENCE</scope>
    <source>
        <strain evidence="2">LFN0074</strain>
    </source>
</reference>
<dbReference type="AlphaFoldDB" id="A0A8H6NV48"/>
<dbReference type="Proteomes" id="UP000639643">
    <property type="component" value="Unassembled WGS sequence"/>
</dbReference>
<accession>A0A8H6NV48</accession>